<dbReference type="Proteomes" id="UP000321945">
    <property type="component" value="Unassembled WGS sequence"/>
</dbReference>
<dbReference type="PANTHER" id="PTHR33992">
    <property type="entry name" value="RIBONUCLEASE P PROTEIN COMPONENT"/>
    <property type="match status" value="1"/>
</dbReference>
<dbReference type="PANTHER" id="PTHR33992:SF1">
    <property type="entry name" value="RIBONUCLEASE P PROTEIN COMPONENT"/>
    <property type="match status" value="1"/>
</dbReference>
<comment type="subunit">
    <text evidence="6">Consists of a catalytic RNA component (M1 or rnpB) and a protein subunit.</text>
</comment>
<proteinExistence type="inferred from homology"/>
<dbReference type="GO" id="GO:0004526">
    <property type="term" value="F:ribonuclease P activity"/>
    <property type="evidence" value="ECO:0007669"/>
    <property type="project" value="UniProtKB-UniRule"/>
</dbReference>
<comment type="function">
    <text evidence="6">RNaseP catalyzes the removal of the 5'-leader sequence from pre-tRNA to produce the mature 5'-terminus. It can also cleave other RNA substrates such as 4.5S RNA. The protein component plays an auxiliary but essential role in vivo by binding to the 5'-leader sequence and broadening the substrate specificity of the ribozyme.</text>
</comment>
<dbReference type="InterPro" id="IPR014721">
    <property type="entry name" value="Ribsml_uS5_D2-typ_fold_subgr"/>
</dbReference>
<comment type="similarity">
    <text evidence="6">Belongs to the RnpA family.</text>
</comment>
<dbReference type="AlphaFoldDB" id="A0A5C6YRY3"/>
<keyword evidence="4 6" id="KW-0378">Hydrolase</keyword>
<evidence type="ECO:0000256" key="3">
    <source>
        <dbReference type="ARBA" id="ARBA00022759"/>
    </source>
</evidence>
<dbReference type="GO" id="GO:0001682">
    <property type="term" value="P:tRNA 5'-leader removal"/>
    <property type="evidence" value="ECO:0007669"/>
    <property type="project" value="UniProtKB-UniRule"/>
</dbReference>
<comment type="catalytic activity">
    <reaction evidence="6">
        <text>Endonucleolytic cleavage of RNA, removing 5'-extranucleotides from tRNA precursor.</text>
        <dbReference type="EC" id="3.1.26.5"/>
    </reaction>
</comment>
<dbReference type="NCBIfam" id="TIGR00188">
    <property type="entry name" value="rnpA"/>
    <property type="match status" value="1"/>
</dbReference>
<evidence type="ECO:0000313" key="8">
    <source>
        <dbReference type="EMBL" id="TXD70240.1"/>
    </source>
</evidence>
<dbReference type="RefSeq" id="WP_111815279.1">
    <property type="nucleotide sequence ID" value="NZ_CBCRZQ010000003.1"/>
</dbReference>
<evidence type="ECO:0000256" key="4">
    <source>
        <dbReference type="ARBA" id="ARBA00022801"/>
    </source>
</evidence>
<name>A0A5C6YRY3_9FLAO</name>
<dbReference type="Pfam" id="PF00825">
    <property type="entry name" value="Ribonuclease_P"/>
    <property type="match status" value="1"/>
</dbReference>
<organism evidence="8 9">
    <name type="scientific">Aequorivita lipolytica</name>
    <dbReference type="NCBI Taxonomy" id="153267"/>
    <lineage>
        <taxon>Bacteria</taxon>
        <taxon>Pseudomonadati</taxon>
        <taxon>Bacteroidota</taxon>
        <taxon>Flavobacteriia</taxon>
        <taxon>Flavobacteriales</taxon>
        <taxon>Flavobacteriaceae</taxon>
        <taxon>Aequorivita</taxon>
    </lineage>
</organism>
<dbReference type="EC" id="3.1.26.5" evidence="6 7"/>
<dbReference type="EMBL" id="VORU01000002">
    <property type="protein sequence ID" value="TXD70240.1"/>
    <property type="molecule type" value="Genomic_DNA"/>
</dbReference>
<evidence type="ECO:0000256" key="2">
    <source>
        <dbReference type="ARBA" id="ARBA00022722"/>
    </source>
</evidence>
<dbReference type="InterPro" id="IPR000100">
    <property type="entry name" value="RNase_P"/>
</dbReference>
<keyword evidence="3 6" id="KW-0255">Endonuclease</keyword>
<keyword evidence="2 6" id="KW-0540">Nuclease</keyword>
<protein>
    <recommendedName>
        <fullName evidence="6 7">Ribonuclease P protein component</fullName>
        <shortName evidence="6">RNase P protein</shortName>
        <shortName evidence="6">RNaseP protein</shortName>
        <ecNumber evidence="6 7">3.1.26.5</ecNumber>
    </recommendedName>
    <alternativeName>
        <fullName evidence="6">Protein C5</fullName>
    </alternativeName>
</protein>
<reference evidence="8 9" key="1">
    <citation type="submission" date="2019-08" db="EMBL/GenBank/DDBJ databases">
        <title>Genome of Aequorivita lipolytica Y10-2 (type strain).</title>
        <authorList>
            <person name="Bowman J.P."/>
        </authorList>
    </citation>
    <scope>NUCLEOTIDE SEQUENCE [LARGE SCALE GENOMIC DNA]</scope>
    <source>
        <strain evidence="8 9">Y10-2</strain>
    </source>
</reference>
<evidence type="ECO:0000256" key="5">
    <source>
        <dbReference type="ARBA" id="ARBA00022884"/>
    </source>
</evidence>
<dbReference type="OrthoDB" id="1524972at2"/>
<dbReference type="GO" id="GO:0030677">
    <property type="term" value="C:ribonuclease P complex"/>
    <property type="evidence" value="ECO:0007669"/>
    <property type="project" value="TreeGrafter"/>
</dbReference>
<dbReference type="SUPFAM" id="SSF54211">
    <property type="entry name" value="Ribosomal protein S5 domain 2-like"/>
    <property type="match status" value="1"/>
</dbReference>
<keyword evidence="5 6" id="KW-0694">RNA-binding</keyword>
<dbReference type="GO" id="GO:0042781">
    <property type="term" value="F:3'-tRNA processing endoribonuclease activity"/>
    <property type="evidence" value="ECO:0007669"/>
    <property type="project" value="TreeGrafter"/>
</dbReference>
<evidence type="ECO:0000256" key="6">
    <source>
        <dbReference type="HAMAP-Rule" id="MF_00227"/>
    </source>
</evidence>
<evidence type="ECO:0000256" key="1">
    <source>
        <dbReference type="ARBA" id="ARBA00022694"/>
    </source>
</evidence>
<gene>
    <name evidence="6 8" type="primary">rnpA</name>
    <name evidence="8" type="ORF">ESV24_03495</name>
</gene>
<evidence type="ECO:0000256" key="7">
    <source>
        <dbReference type="NCBIfam" id="TIGR00188"/>
    </source>
</evidence>
<evidence type="ECO:0000313" key="9">
    <source>
        <dbReference type="Proteomes" id="UP000321945"/>
    </source>
</evidence>
<keyword evidence="9" id="KW-1185">Reference proteome</keyword>
<sequence>MNQKFPKAEKLKSSKTIEKLFLEGKTYSKFPLKVFFLPKENIETHRAAFAVPKRNFKSAVDRSRVKRQLREAYRLQKELLDEIHGKNFVMLFLFLGKVKPQYAELEKAIVVLLKKLHDENS</sequence>
<keyword evidence="1 6" id="KW-0819">tRNA processing</keyword>
<dbReference type="InterPro" id="IPR020568">
    <property type="entry name" value="Ribosomal_Su5_D2-typ_SF"/>
</dbReference>
<dbReference type="HAMAP" id="MF_00227">
    <property type="entry name" value="RNase_P"/>
    <property type="match status" value="1"/>
</dbReference>
<comment type="caution">
    <text evidence="8">The sequence shown here is derived from an EMBL/GenBank/DDBJ whole genome shotgun (WGS) entry which is preliminary data.</text>
</comment>
<accession>A0A5C6YRY3</accession>
<dbReference type="Gene3D" id="3.30.230.10">
    <property type="match status" value="1"/>
</dbReference>
<dbReference type="GO" id="GO:0000049">
    <property type="term" value="F:tRNA binding"/>
    <property type="evidence" value="ECO:0007669"/>
    <property type="project" value="UniProtKB-UniRule"/>
</dbReference>